<gene>
    <name evidence="5" type="primary">xseA</name>
    <name evidence="9" type="ORF">FYJ27_03910</name>
</gene>
<keyword evidence="2 5" id="KW-0540">Nuclease</keyword>
<evidence type="ECO:0000259" key="7">
    <source>
        <dbReference type="Pfam" id="PF02601"/>
    </source>
</evidence>
<evidence type="ECO:0000259" key="8">
    <source>
        <dbReference type="Pfam" id="PF13742"/>
    </source>
</evidence>
<keyword evidence="3 5" id="KW-0378">Hydrolase</keyword>
<dbReference type="GO" id="GO:0003676">
    <property type="term" value="F:nucleic acid binding"/>
    <property type="evidence" value="ECO:0007669"/>
    <property type="project" value="InterPro"/>
</dbReference>
<comment type="function">
    <text evidence="5">Bidirectionally degrades single-stranded DNA into large acid-insoluble oligonucleotides, which are then degraded further into small acid-soluble oligonucleotides.</text>
</comment>
<evidence type="ECO:0000256" key="5">
    <source>
        <dbReference type="HAMAP-Rule" id="MF_00378"/>
    </source>
</evidence>
<comment type="caution">
    <text evidence="9">The sequence shown here is derived from an EMBL/GenBank/DDBJ whole genome shotgun (WGS) entry which is preliminary data.</text>
</comment>
<comment type="catalytic activity">
    <reaction evidence="5 6">
        <text>Exonucleolytic cleavage in either 5'- to 3'- or 3'- to 5'-direction to yield nucleoside 5'-phosphates.</text>
        <dbReference type="EC" id="3.1.11.6"/>
    </reaction>
</comment>
<evidence type="ECO:0000256" key="3">
    <source>
        <dbReference type="ARBA" id="ARBA00022801"/>
    </source>
</evidence>
<evidence type="ECO:0000256" key="1">
    <source>
        <dbReference type="ARBA" id="ARBA00022490"/>
    </source>
</evidence>
<dbReference type="Proteomes" id="UP000462760">
    <property type="component" value="Unassembled WGS sequence"/>
</dbReference>
<dbReference type="PANTHER" id="PTHR30008:SF0">
    <property type="entry name" value="EXODEOXYRIBONUCLEASE 7 LARGE SUBUNIT"/>
    <property type="match status" value="1"/>
</dbReference>
<dbReference type="GO" id="GO:0006308">
    <property type="term" value="P:DNA catabolic process"/>
    <property type="evidence" value="ECO:0007669"/>
    <property type="project" value="UniProtKB-UniRule"/>
</dbReference>
<evidence type="ECO:0000256" key="6">
    <source>
        <dbReference type="RuleBase" id="RU004355"/>
    </source>
</evidence>
<dbReference type="OrthoDB" id="9802795at2"/>
<evidence type="ECO:0000313" key="9">
    <source>
        <dbReference type="EMBL" id="MSS42879.1"/>
    </source>
</evidence>
<dbReference type="NCBIfam" id="TIGR00237">
    <property type="entry name" value="xseA"/>
    <property type="match status" value="1"/>
</dbReference>
<dbReference type="RefSeq" id="WP_154483472.1">
    <property type="nucleotide sequence ID" value="NZ_VULR01000004.1"/>
</dbReference>
<comment type="similarity">
    <text evidence="5 6">Belongs to the XseA family.</text>
</comment>
<proteinExistence type="inferred from homology"/>
<dbReference type="GO" id="GO:0008855">
    <property type="term" value="F:exodeoxyribonuclease VII activity"/>
    <property type="evidence" value="ECO:0007669"/>
    <property type="project" value="UniProtKB-UniRule"/>
</dbReference>
<dbReference type="AlphaFoldDB" id="A0A844FFX9"/>
<dbReference type="GO" id="GO:0005737">
    <property type="term" value="C:cytoplasm"/>
    <property type="evidence" value="ECO:0007669"/>
    <property type="project" value="UniProtKB-SubCell"/>
</dbReference>
<dbReference type="InterPro" id="IPR025824">
    <property type="entry name" value="OB-fold_nuc-bd_dom"/>
</dbReference>
<accession>A0A844FFX9</accession>
<keyword evidence="1 5" id="KW-0963">Cytoplasm</keyword>
<feature type="domain" description="Exonuclease VII large subunit C-terminal" evidence="7">
    <location>
        <begin position="124"/>
        <end position="324"/>
    </location>
</feature>
<dbReference type="PANTHER" id="PTHR30008">
    <property type="entry name" value="EXODEOXYRIBONUCLEASE 7 LARGE SUBUNIT"/>
    <property type="match status" value="1"/>
</dbReference>
<dbReference type="EC" id="3.1.11.6" evidence="5"/>
<reference evidence="9 10" key="1">
    <citation type="submission" date="2019-08" db="EMBL/GenBank/DDBJ databases">
        <title>In-depth cultivation of the pig gut microbiome towards novel bacterial diversity and tailored functional studies.</title>
        <authorList>
            <person name="Wylensek D."/>
            <person name="Hitch T.C.A."/>
            <person name="Clavel T."/>
        </authorList>
    </citation>
    <scope>NUCLEOTIDE SEQUENCE [LARGE SCALE GENOMIC DNA]</scope>
    <source>
        <strain evidence="9 10">Med78-601-WT-4W-RMD-3</strain>
    </source>
</reference>
<dbReference type="Pfam" id="PF02601">
    <property type="entry name" value="Exonuc_VII_L"/>
    <property type="match status" value="1"/>
</dbReference>
<comment type="subcellular location">
    <subcellularLocation>
        <location evidence="5 6">Cytoplasm</location>
    </subcellularLocation>
</comment>
<sequence>MSIKPLRVSEVNQYIKRTFAGDPILSNISVEGEISNFKHHYSGHMYFSLKDDKGKIKCVMFRNDNSSISMELKDGMKVVVKGYISVFERNGNYQLYVKSIKEEGLGELYIAFEKLKTKLEEEGLFAEEYKKTIPYFPKKIGIVTSSTGAAIRDIITVIKRRFPIVELIIYPVLVQGKSAPLEISRGLKYFDSRDDIDLIITGRGGGSIEELFAFNDEGLARTIHTMDKPVISAVGHETDYTISDFVADLRAPTPSAAAELAVPELNLMKKELKDNFLNLVDSFNYIKESKLKEIDYQKNKLTYNNPISKLNDDKQYLDTLFKKLVTVYNFKVSELHSKVDKLGDKLNILSPISSINRGYGLILDNKGHVIKTVNDIKEEEKLSILLKDGIVESKVVKVNKGEFKNGFN</sequence>
<name>A0A844FFX9_9FIRM</name>
<feature type="domain" description="OB-fold nucleic acid binding" evidence="8">
    <location>
        <begin position="6"/>
        <end position="100"/>
    </location>
</feature>
<dbReference type="Pfam" id="PF13742">
    <property type="entry name" value="tRNA_anti_2"/>
    <property type="match status" value="1"/>
</dbReference>
<keyword evidence="4 5" id="KW-0269">Exonuclease</keyword>
<evidence type="ECO:0000256" key="2">
    <source>
        <dbReference type="ARBA" id="ARBA00022722"/>
    </source>
</evidence>
<protein>
    <recommendedName>
        <fullName evidence="5">Exodeoxyribonuclease 7 large subunit</fullName>
        <ecNumber evidence="5">3.1.11.6</ecNumber>
    </recommendedName>
    <alternativeName>
        <fullName evidence="5">Exodeoxyribonuclease VII large subunit</fullName>
        <shortName evidence="5">Exonuclease VII large subunit</shortName>
    </alternativeName>
</protein>
<dbReference type="GO" id="GO:0009318">
    <property type="term" value="C:exodeoxyribonuclease VII complex"/>
    <property type="evidence" value="ECO:0007669"/>
    <property type="project" value="UniProtKB-UniRule"/>
</dbReference>
<dbReference type="HAMAP" id="MF_00378">
    <property type="entry name" value="Exonuc_7_L"/>
    <property type="match status" value="1"/>
</dbReference>
<dbReference type="CDD" id="cd04489">
    <property type="entry name" value="ExoVII_LU_OBF"/>
    <property type="match status" value="1"/>
</dbReference>
<evidence type="ECO:0000313" key="10">
    <source>
        <dbReference type="Proteomes" id="UP000462760"/>
    </source>
</evidence>
<dbReference type="EMBL" id="VULR01000004">
    <property type="protein sequence ID" value="MSS42879.1"/>
    <property type="molecule type" value="Genomic_DNA"/>
</dbReference>
<dbReference type="Gene3D" id="2.40.50.1010">
    <property type="match status" value="1"/>
</dbReference>
<organism evidence="9 10">
    <name type="scientific">Anaerosalibacter bizertensis</name>
    <dbReference type="NCBI Taxonomy" id="932217"/>
    <lineage>
        <taxon>Bacteria</taxon>
        <taxon>Bacillati</taxon>
        <taxon>Bacillota</taxon>
        <taxon>Tissierellia</taxon>
        <taxon>Tissierellales</taxon>
        <taxon>Sporanaerobacteraceae</taxon>
        <taxon>Anaerosalibacter</taxon>
    </lineage>
</organism>
<comment type="subunit">
    <text evidence="5">Heterooligomer composed of large and small subunits.</text>
</comment>
<evidence type="ECO:0000256" key="4">
    <source>
        <dbReference type="ARBA" id="ARBA00022839"/>
    </source>
</evidence>
<dbReference type="InterPro" id="IPR020579">
    <property type="entry name" value="Exonuc_VII_lsu_C"/>
</dbReference>
<dbReference type="InterPro" id="IPR003753">
    <property type="entry name" value="Exonuc_VII_L"/>
</dbReference>